<protein>
    <submittedName>
        <fullName evidence="2">Uncharacterized protein</fullName>
    </submittedName>
</protein>
<feature type="transmembrane region" description="Helical" evidence="1">
    <location>
        <begin position="65"/>
        <end position="83"/>
    </location>
</feature>
<name>A0A0V1FTE8_TRIPS</name>
<evidence type="ECO:0000313" key="3">
    <source>
        <dbReference type="Proteomes" id="UP000054995"/>
    </source>
</evidence>
<dbReference type="Proteomes" id="UP000054995">
    <property type="component" value="Unassembled WGS sequence"/>
</dbReference>
<organism evidence="2 3">
    <name type="scientific">Trichinella pseudospiralis</name>
    <name type="common">Parasitic roundworm</name>
    <dbReference type="NCBI Taxonomy" id="6337"/>
    <lineage>
        <taxon>Eukaryota</taxon>
        <taxon>Metazoa</taxon>
        <taxon>Ecdysozoa</taxon>
        <taxon>Nematoda</taxon>
        <taxon>Enoplea</taxon>
        <taxon>Dorylaimia</taxon>
        <taxon>Trichinellida</taxon>
        <taxon>Trichinellidae</taxon>
        <taxon>Trichinella</taxon>
    </lineage>
</organism>
<proteinExistence type="predicted"/>
<feature type="transmembrane region" description="Helical" evidence="1">
    <location>
        <begin position="32"/>
        <end position="53"/>
    </location>
</feature>
<sequence>MAFAIAFFDVFQMLTLEHHSAIVPDKNACRHVSICLIDPLIVNIAAFVGHLIINNLSECVIFFQFWSYCFSTAQLCFVLFCFYRLRLISHLCNDECILPLLNLSFTNKIDLIGSFS</sequence>
<dbReference type="EMBL" id="JYDT01000033">
    <property type="protein sequence ID" value="KRY89309.1"/>
    <property type="molecule type" value="Genomic_DNA"/>
</dbReference>
<keyword evidence="1" id="KW-0472">Membrane</keyword>
<gene>
    <name evidence="2" type="ORF">T4D_13228</name>
</gene>
<evidence type="ECO:0000313" key="2">
    <source>
        <dbReference type="EMBL" id="KRY89309.1"/>
    </source>
</evidence>
<keyword evidence="1" id="KW-1133">Transmembrane helix</keyword>
<dbReference type="AlphaFoldDB" id="A0A0V1FTE8"/>
<keyword evidence="1" id="KW-0812">Transmembrane</keyword>
<comment type="caution">
    <text evidence="2">The sequence shown here is derived from an EMBL/GenBank/DDBJ whole genome shotgun (WGS) entry which is preliminary data.</text>
</comment>
<keyword evidence="3" id="KW-1185">Reference proteome</keyword>
<accession>A0A0V1FTE8</accession>
<evidence type="ECO:0000256" key="1">
    <source>
        <dbReference type="SAM" id="Phobius"/>
    </source>
</evidence>
<reference evidence="2 3" key="1">
    <citation type="submission" date="2015-01" db="EMBL/GenBank/DDBJ databases">
        <title>Evolution of Trichinella species and genotypes.</title>
        <authorList>
            <person name="Korhonen P.K."/>
            <person name="Edoardo P."/>
            <person name="Giuseppe L.R."/>
            <person name="Gasser R.B."/>
        </authorList>
    </citation>
    <scope>NUCLEOTIDE SEQUENCE [LARGE SCALE GENOMIC DNA]</scope>
    <source>
        <strain evidence="2">ISS470</strain>
    </source>
</reference>
<feature type="non-terminal residue" evidence="2">
    <location>
        <position position="116"/>
    </location>
</feature>